<accession>A0ABV8PNI9</accession>
<name>A0ABV8PNI9_9FLAO</name>
<dbReference type="Proteomes" id="UP001595841">
    <property type="component" value="Unassembled WGS sequence"/>
</dbReference>
<proteinExistence type="predicted"/>
<sequence>MHHSFLEYVLNDLQSKGTDFSECTFILPSKRSGTFLKKYLVEKLTKNIFSPKVISIQDFIAEISGMEQTSNLDLLLVLYEVYKTIQIDHPDDFPSFLKWGQTLLQDFNEMDGYLIPAHDLLNYLSAIKEINHWSVKKEKTELVANYLQLWSKLEVIYNRFNETLLQQKRGYQGLLSKVAVTRLEEYSKSHKNSPIIFVGFNALTSAESKIVQHFLQEGHGQAYWDIDSYFLDDPIHDAGLFIREYQRNWPFYKNKGSVKPQHNFLTEKSISITGVPKSVSQTKYVGQLLNDLNSKEAIDFSKTAVVLADESLLTPMLQAVPPSIKAVNITMGLPLNKTVLYSFFMALLELNANASERGWFYKYVLELISNPYCATISAASEVDFAQVLAKDIKEQNLIYLSSEALNNYATTNAVLKIIFPKHQICVNDWIDNCLELINSLKNIFQNEKNALELEQVYRFYTLFNQLKDYLANVDFINELKSIKSLFKQLASMETLDFIGEPLSGLQIMGMLESRNLDFETVIITSVNEGILPSGKLNNSFIPFDVKRDYGLPTYKEKDAIYIYHFYRLIQRAKNVHIIYNTEPDVLEGGEKSRLISQLLTDENIAPFVKHTIAAPQTLITPSQPLKINKDAKLIADIMDFANSGFSPTSLSNYVRNPIDFYTRNILKINDLDEVEETIAANTFGTIVHDSLEELYTPLLGTTLSKESVELLKPKIPTVVKGHFQKNLSGVDISKGKFLLVYNVIVKYLENFLAIEIEQLQRHTIKLVALEEKYDIPLEIPELDFPIKLKGTLDRVDEFDGITRIIDYKTGKVEPKNVKLTDWETLITDYDKSKAFQLLCYALLYSKKHGTHSLLAGIYSFKNLGQGLFSFSQDKNNPLIDAEVISTFEGSLKQLILEICNPAVPLTEKAV</sequence>
<dbReference type="InterPro" id="IPR011604">
    <property type="entry name" value="PDDEXK-like_dom_sf"/>
</dbReference>
<protein>
    <submittedName>
        <fullName evidence="2">PD-(D/E)XK nuclease family protein</fullName>
    </submittedName>
</protein>
<dbReference type="InterPro" id="IPR038726">
    <property type="entry name" value="PDDEXK_AddAB-type"/>
</dbReference>
<organism evidence="2 3">
    <name type="scientific">Flagellimonas marina</name>
    <dbReference type="NCBI Taxonomy" id="1775168"/>
    <lineage>
        <taxon>Bacteria</taxon>
        <taxon>Pseudomonadati</taxon>
        <taxon>Bacteroidota</taxon>
        <taxon>Flavobacteriia</taxon>
        <taxon>Flavobacteriales</taxon>
        <taxon>Flavobacteriaceae</taxon>
        <taxon>Flagellimonas</taxon>
    </lineage>
</organism>
<dbReference type="InterPro" id="IPR011335">
    <property type="entry name" value="Restrct_endonuc-II-like"/>
</dbReference>
<dbReference type="EMBL" id="JBHSCL010000007">
    <property type="protein sequence ID" value="MFC4220760.1"/>
    <property type="molecule type" value="Genomic_DNA"/>
</dbReference>
<feature type="domain" description="PD-(D/E)XK endonuclease-like" evidence="1">
    <location>
        <begin position="645"/>
        <end position="860"/>
    </location>
</feature>
<evidence type="ECO:0000259" key="1">
    <source>
        <dbReference type="Pfam" id="PF12705"/>
    </source>
</evidence>
<dbReference type="SUPFAM" id="SSF52980">
    <property type="entry name" value="Restriction endonuclease-like"/>
    <property type="match status" value="1"/>
</dbReference>
<dbReference type="Gene3D" id="3.40.50.300">
    <property type="entry name" value="P-loop containing nucleotide triphosphate hydrolases"/>
    <property type="match status" value="1"/>
</dbReference>
<reference evidence="3" key="1">
    <citation type="journal article" date="2019" name="Int. J. Syst. Evol. Microbiol.">
        <title>The Global Catalogue of Microorganisms (GCM) 10K type strain sequencing project: providing services to taxonomists for standard genome sequencing and annotation.</title>
        <authorList>
            <consortium name="The Broad Institute Genomics Platform"/>
            <consortium name="The Broad Institute Genome Sequencing Center for Infectious Disease"/>
            <person name="Wu L."/>
            <person name="Ma J."/>
        </authorList>
    </citation>
    <scope>NUCLEOTIDE SEQUENCE [LARGE SCALE GENOMIC DNA]</scope>
    <source>
        <strain evidence="3">CGMCC 1.15774</strain>
    </source>
</reference>
<dbReference type="Pfam" id="PF12705">
    <property type="entry name" value="PDDEXK_1"/>
    <property type="match status" value="1"/>
</dbReference>
<gene>
    <name evidence="2" type="ORF">ACFOWS_11475</name>
</gene>
<evidence type="ECO:0000313" key="3">
    <source>
        <dbReference type="Proteomes" id="UP001595841"/>
    </source>
</evidence>
<dbReference type="RefSeq" id="WP_379764657.1">
    <property type="nucleotide sequence ID" value="NZ_JBHSCL010000007.1"/>
</dbReference>
<keyword evidence="3" id="KW-1185">Reference proteome</keyword>
<dbReference type="Gene3D" id="1.10.486.10">
    <property type="entry name" value="PCRA, domain 4"/>
    <property type="match status" value="1"/>
</dbReference>
<comment type="caution">
    <text evidence="2">The sequence shown here is derived from an EMBL/GenBank/DDBJ whole genome shotgun (WGS) entry which is preliminary data.</text>
</comment>
<evidence type="ECO:0000313" key="2">
    <source>
        <dbReference type="EMBL" id="MFC4220760.1"/>
    </source>
</evidence>
<dbReference type="SUPFAM" id="SSF52540">
    <property type="entry name" value="P-loop containing nucleoside triphosphate hydrolases"/>
    <property type="match status" value="1"/>
</dbReference>
<dbReference type="Gene3D" id="3.90.320.10">
    <property type="match status" value="1"/>
</dbReference>
<dbReference type="InterPro" id="IPR027417">
    <property type="entry name" value="P-loop_NTPase"/>
</dbReference>